<accession>A0ABR9D761</accession>
<dbReference type="Proteomes" id="UP000652176">
    <property type="component" value="Unassembled WGS sequence"/>
</dbReference>
<evidence type="ECO:0000313" key="3">
    <source>
        <dbReference type="Proteomes" id="UP000652176"/>
    </source>
</evidence>
<comment type="caution">
    <text evidence="2">The sequence shown here is derived from an EMBL/GenBank/DDBJ whole genome shotgun (WGS) entry which is preliminary data.</text>
</comment>
<dbReference type="Pfam" id="PF12476">
    <property type="entry name" value="DUF3696"/>
    <property type="match status" value="1"/>
</dbReference>
<name>A0ABR9D761_9GAMM</name>
<reference evidence="2 3" key="1">
    <citation type="submission" date="2020-09" db="EMBL/GenBank/DDBJ databases">
        <title>Methylomonas albis sp. nov. and Methylomonas fluvii sp. nov.: Two cold-adapted methanotrophs from the River Elbe and an amended description of Methylovulum psychrotolerans strain Eb1.</title>
        <authorList>
            <person name="Bussmann I.K."/>
            <person name="Klings K.-W."/>
            <person name="Warnstedt J."/>
            <person name="Hoppert M."/>
            <person name="Saborowski A."/>
            <person name="Horn F."/>
            <person name="Liebner S."/>
        </authorList>
    </citation>
    <scope>NUCLEOTIDE SEQUENCE [LARGE SCALE GENOMIC DNA]</scope>
    <source>
        <strain evidence="2 3">EbA</strain>
    </source>
</reference>
<sequence>MLPEHIALHFFNPRSADAPQIISPQINTHGDLSCWPDGFLTNLTKI</sequence>
<keyword evidence="3" id="KW-1185">Reference proteome</keyword>
<organism evidence="2 3">
    <name type="scientific">Methylomonas albis</name>
    <dbReference type="NCBI Taxonomy" id="1854563"/>
    <lineage>
        <taxon>Bacteria</taxon>
        <taxon>Pseudomonadati</taxon>
        <taxon>Pseudomonadota</taxon>
        <taxon>Gammaproteobacteria</taxon>
        <taxon>Methylococcales</taxon>
        <taxon>Methylococcaceae</taxon>
        <taxon>Methylomonas</taxon>
    </lineage>
</organism>
<feature type="domain" description="DUF3696" evidence="1">
    <location>
        <begin position="3"/>
        <end position="40"/>
    </location>
</feature>
<dbReference type="EMBL" id="JACXSS010000002">
    <property type="protein sequence ID" value="MBD9358955.1"/>
    <property type="molecule type" value="Genomic_DNA"/>
</dbReference>
<dbReference type="InterPro" id="IPR022532">
    <property type="entry name" value="DUF3696"/>
</dbReference>
<proteinExistence type="predicted"/>
<protein>
    <submittedName>
        <fullName evidence="2">DUF3696 domain-containing protein</fullName>
    </submittedName>
</protein>
<dbReference type="RefSeq" id="WP_192377430.1">
    <property type="nucleotide sequence ID" value="NZ_CAJHIV010000002.1"/>
</dbReference>
<evidence type="ECO:0000313" key="2">
    <source>
        <dbReference type="EMBL" id="MBD9358955.1"/>
    </source>
</evidence>
<evidence type="ECO:0000259" key="1">
    <source>
        <dbReference type="Pfam" id="PF12476"/>
    </source>
</evidence>
<gene>
    <name evidence="2" type="ORF">IE877_24330</name>
</gene>